<comment type="caution">
    <text evidence="1">The sequence shown here is derived from an EMBL/GenBank/DDBJ whole genome shotgun (WGS) entry which is preliminary data.</text>
</comment>
<reference evidence="1" key="2">
    <citation type="journal article" date="2023" name="Microbiol Resour">
        <title>Decontamination and Annotation of the Draft Genome Sequence of the Oomycete Lagenidium giganteum ARSEF 373.</title>
        <authorList>
            <person name="Morgan W.R."/>
            <person name="Tartar A."/>
        </authorList>
    </citation>
    <scope>NUCLEOTIDE SEQUENCE</scope>
    <source>
        <strain evidence="1">ARSEF 373</strain>
    </source>
</reference>
<dbReference type="PANTHER" id="PTHR40866">
    <property type="entry name" value="BED-TYPE DOMAIN-CONTAINING PROTEIN"/>
    <property type="match status" value="1"/>
</dbReference>
<protein>
    <submittedName>
        <fullName evidence="1">Uncharacterized protein</fullName>
    </submittedName>
</protein>
<reference evidence="1" key="1">
    <citation type="submission" date="2022-11" db="EMBL/GenBank/DDBJ databases">
        <authorList>
            <person name="Morgan W.R."/>
            <person name="Tartar A."/>
        </authorList>
    </citation>
    <scope>NUCLEOTIDE SEQUENCE</scope>
    <source>
        <strain evidence="1">ARSEF 373</strain>
    </source>
</reference>
<dbReference type="Proteomes" id="UP001146120">
    <property type="component" value="Unassembled WGS sequence"/>
</dbReference>
<accession>A0AAV2Z485</accession>
<name>A0AAV2Z485_9STRA</name>
<evidence type="ECO:0000313" key="2">
    <source>
        <dbReference type="Proteomes" id="UP001146120"/>
    </source>
</evidence>
<proteinExistence type="predicted"/>
<dbReference type="EMBL" id="DAKRPA010000042">
    <property type="protein sequence ID" value="DBA01748.1"/>
    <property type="molecule type" value="Genomic_DNA"/>
</dbReference>
<evidence type="ECO:0000313" key="1">
    <source>
        <dbReference type="EMBL" id="DBA01748.1"/>
    </source>
</evidence>
<gene>
    <name evidence="1" type="ORF">N0F65_010158</name>
</gene>
<organism evidence="1 2">
    <name type="scientific">Lagenidium giganteum</name>
    <dbReference type="NCBI Taxonomy" id="4803"/>
    <lineage>
        <taxon>Eukaryota</taxon>
        <taxon>Sar</taxon>
        <taxon>Stramenopiles</taxon>
        <taxon>Oomycota</taxon>
        <taxon>Peronosporomycetes</taxon>
        <taxon>Pythiales</taxon>
        <taxon>Pythiaceae</taxon>
    </lineage>
</organism>
<dbReference type="AlphaFoldDB" id="A0AAV2Z485"/>
<dbReference type="PANTHER" id="PTHR40866:SF1">
    <property type="entry name" value="BED-TYPE DOMAIN-CONTAINING PROTEIN"/>
    <property type="match status" value="1"/>
</dbReference>
<sequence>MSEKLRPDADIVNNVALESGIVKIIRGEKLSTREAAEASGLKSVQVFMSSLISRRAFKKQKRSHHVNYIDLRWIPSTSNVSERFFVAKLVYSDLRKSLDADTLEVLLFLLFNRDMWNVNTIQEIRGADSKNRKE</sequence>
<keyword evidence="2" id="KW-1185">Reference proteome</keyword>